<dbReference type="InterPro" id="IPR011129">
    <property type="entry name" value="CSD"/>
</dbReference>
<dbReference type="GO" id="GO:0003676">
    <property type="term" value="F:nucleic acid binding"/>
    <property type="evidence" value="ECO:0007669"/>
    <property type="project" value="InterPro"/>
</dbReference>
<dbReference type="InterPro" id="IPR012340">
    <property type="entry name" value="NA-bd_OB-fold"/>
</dbReference>
<protein>
    <recommendedName>
        <fullName evidence="2">CSD domain-containing protein</fullName>
    </recommendedName>
</protein>
<name>A0A835XJD2_9CHLO</name>
<dbReference type="InterPro" id="IPR002059">
    <property type="entry name" value="CSP_DNA-bd"/>
</dbReference>
<gene>
    <name evidence="3" type="ORF">HYH03_017272</name>
</gene>
<proteinExistence type="predicted"/>
<feature type="compositionally biased region" description="Low complexity" evidence="1">
    <location>
        <begin position="136"/>
        <end position="152"/>
    </location>
</feature>
<feature type="region of interest" description="Disordered" evidence="1">
    <location>
        <begin position="235"/>
        <end position="257"/>
    </location>
</feature>
<dbReference type="PROSITE" id="PS51857">
    <property type="entry name" value="CSD_2"/>
    <property type="match status" value="1"/>
</dbReference>
<feature type="region of interest" description="Disordered" evidence="1">
    <location>
        <begin position="136"/>
        <end position="155"/>
    </location>
</feature>
<dbReference type="EMBL" id="JAEHOE010000163">
    <property type="protein sequence ID" value="KAG2483878.1"/>
    <property type="molecule type" value="Genomic_DNA"/>
</dbReference>
<evidence type="ECO:0000313" key="4">
    <source>
        <dbReference type="Proteomes" id="UP000612055"/>
    </source>
</evidence>
<dbReference type="Gene3D" id="2.40.50.140">
    <property type="entry name" value="Nucleic acid-binding proteins"/>
    <property type="match status" value="1"/>
</dbReference>
<keyword evidence="4" id="KW-1185">Reference proteome</keyword>
<dbReference type="CDD" id="cd04458">
    <property type="entry name" value="CSP_CDS"/>
    <property type="match status" value="1"/>
</dbReference>
<feature type="domain" description="CSD" evidence="2">
    <location>
        <begin position="5"/>
        <end position="69"/>
    </location>
</feature>
<organism evidence="3 4">
    <name type="scientific">Edaphochlamys debaryana</name>
    <dbReference type="NCBI Taxonomy" id="47281"/>
    <lineage>
        <taxon>Eukaryota</taxon>
        <taxon>Viridiplantae</taxon>
        <taxon>Chlorophyta</taxon>
        <taxon>core chlorophytes</taxon>
        <taxon>Chlorophyceae</taxon>
        <taxon>CS clade</taxon>
        <taxon>Chlamydomonadales</taxon>
        <taxon>Chlamydomonadales incertae sedis</taxon>
        <taxon>Edaphochlamys</taxon>
    </lineage>
</organism>
<dbReference type="SUPFAM" id="SSF50249">
    <property type="entry name" value="Nucleic acid-binding proteins"/>
    <property type="match status" value="1"/>
</dbReference>
<comment type="caution">
    <text evidence="3">The sequence shown here is derived from an EMBL/GenBank/DDBJ whole genome shotgun (WGS) entry which is preliminary data.</text>
</comment>
<dbReference type="OrthoDB" id="550816at2759"/>
<reference evidence="3" key="1">
    <citation type="journal article" date="2020" name="bioRxiv">
        <title>Comparative genomics of Chlamydomonas.</title>
        <authorList>
            <person name="Craig R.J."/>
            <person name="Hasan A.R."/>
            <person name="Ness R.W."/>
            <person name="Keightley P.D."/>
        </authorList>
    </citation>
    <scope>NUCLEOTIDE SEQUENCE</scope>
    <source>
        <strain evidence="3">CCAP 11/70</strain>
    </source>
</reference>
<accession>A0A835XJD2</accession>
<evidence type="ECO:0000256" key="1">
    <source>
        <dbReference type="SAM" id="MobiDB-lite"/>
    </source>
</evidence>
<dbReference type="InterPro" id="IPR019844">
    <property type="entry name" value="CSD_CS"/>
</dbReference>
<dbReference type="PROSITE" id="PS00352">
    <property type="entry name" value="CSD_1"/>
    <property type="match status" value="1"/>
</dbReference>
<evidence type="ECO:0000313" key="3">
    <source>
        <dbReference type="EMBL" id="KAG2483878.1"/>
    </source>
</evidence>
<dbReference type="AlphaFoldDB" id="A0A835XJD2"/>
<dbReference type="SMART" id="SM00357">
    <property type="entry name" value="CSP"/>
    <property type="match status" value="1"/>
</dbReference>
<dbReference type="Pfam" id="PF00313">
    <property type="entry name" value="CSD"/>
    <property type="match status" value="1"/>
</dbReference>
<dbReference type="Proteomes" id="UP000612055">
    <property type="component" value="Unassembled WGS sequence"/>
</dbReference>
<sequence>MQPDQEEGIVSSCRKTYGFLSVPGRSRDVFFHMSALEDCIPEQLREGTAVTFRAATDASGKTVATGVRLAPVGTRVRLSALEPGPPLLGMVAKPAPAPPPGSNSGSAAKGILRFLDPASGNPDHLLYEHADVISPPNATGAAPSSGANASPTHASPAPLITGQLVWFQILTDTRAAQMAAEASARGAPPAKRMAYQAAVRVRPLAEAEAELAAAGPAVRQQAVVLELLQGVVQAKQAQGSGPSAGAPSTTATTPARS</sequence>
<evidence type="ECO:0000259" key="2">
    <source>
        <dbReference type="PROSITE" id="PS51857"/>
    </source>
</evidence>